<evidence type="ECO:0000259" key="1">
    <source>
        <dbReference type="Pfam" id="PF12684"/>
    </source>
</evidence>
<sequence length="297" mass="33383">MSKIVDPGIYNLTSEQYHADPCPEASLSNSIAKVLLDQSPLHARFRHPRLNIDRPDFQPTKPMQKGSALHRLILGKGADIVAIPFDNYLSKAAKEARDAAQAGGKIVLLEYEYEAVLACAEAARDQLMQREDCAAFFEPGQSEAVIAWRERDIWCRGMVDFLPDNPRSPLFDLKGTTKSASPQQWSRSLATEYRTQDRFYARGMKAIRGISPEPMRFIVVEMNAPYAVSVLTPAPSLRHVADENVTRAIRIWSECMKSGKWPGYPHMAHVEAPAWLINEQEEQEIRDDILAEFGDAA</sequence>
<name>A0ABT3W9C3_9PROT</name>
<dbReference type="Proteomes" id="UP001165633">
    <property type="component" value="Unassembled WGS sequence"/>
</dbReference>
<dbReference type="RefSeq" id="WP_266127004.1">
    <property type="nucleotide sequence ID" value="NZ_JANIDV010000001.1"/>
</dbReference>
<organism evidence="2 3">
    <name type="scientific">Bombella dulcis</name>
    <dbReference type="NCBI Taxonomy" id="2967339"/>
    <lineage>
        <taxon>Bacteria</taxon>
        <taxon>Pseudomonadati</taxon>
        <taxon>Pseudomonadota</taxon>
        <taxon>Alphaproteobacteria</taxon>
        <taxon>Acetobacterales</taxon>
        <taxon>Acetobacteraceae</taxon>
        <taxon>Bombella</taxon>
    </lineage>
</organism>
<protein>
    <submittedName>
        <fullName evidence="2">PD-(D/E)XK nuclease-like domain-containing protein</fullName>
    </submittedName>
</protein>
<accession>A0ABT3W9C3</accession>
<gene>
    <name evidence="2" type="ORF">NQF87_00085</name>
</gene>
<evidence type="ECO:0000313" key="2">
    <source>
        <dbReference type="EMBL" id="MCX5615383.1"/>
    </source>
</evidence>
<feature type="domain" description="Putative exodeoxyribonuclease 8 PDDEXK-like" evidence="1">
    <location>
        <begin position="113"/>
        <end position="264"/>
    </location>
</feature>
<proteinExistence type="predicted"/>
<reference evidence="2" key="1">
    <citation type="submission" date="2022-07" db="EMBL/GenBank/DDBJ databases">
        <title>Bombella genomes.</title>
        <authorList>
            <person name="Harer L."/>
            <person name="Styblova S."/>
            <person name="Ehrmann M."/>
        </authorList>
    </citation>
    <scope>NUCLEOTIDE SEQUENCE</scope>
    <source>
        <strain evidence="2">TMW 2.2559</strain>
    </source>
</reference>
<comment type="caution">
    <text evidence="2">The sequence shown here is derived from an EMBL/GenBank/DDBJ whole genome shotgun (WGS) entry which is preliminary data.</text>
</comment>
<dbReference type="InterPro" id="IPR024432">
    <property type="entry name" value="Put_RecE_PDDEXK-like_dom"/>
</dbReference>
<evidence type="ECO:0000313" key="3">
    <source>
        <dbReference type="Proteomes" id="UP001165633"/>
    </source>
</evidence>
<dbReference type="EMBL" id="JANIDV010000001">
    <property type="protein sequence ID" value="MCX5615383.1"/>
    <property type="molecule type" value="Genomic_DNA"/>
</dbReference>
<dbReference type="Pfam" id="PF12684">
    <property type="entry name" value="DUF3799"/>
    <property type="match status" value="1"/>
</dbReference>
<dbReference type="InterPro" id="IPR011604">
    <property type="entry name" value="PDDEXK-like_dom_sf"/>
</dbReference>
<keyword evidence="3" id="KW-1185">Reference proteome</keyword>
<dbReference type="Gene3D" id="3.90.320.10">
    <property type="match status" value="1"/>
</dbReference>